<reference evidence="3" key="1">
    <citation type="submission" date="2013-04" db="EMBL/GenBank/DDBJ databases">
        <authorList>
            <person name="Qu J."/>
            <person name="Murali S.C."/>
            <person name="Bandaranaike D."/>
            <person name="Bellair M."/>
            <person name="Blankenburg K."/>
            <person name="Chao H."/>
            <person name="Dinh H."/>
            <person name="Doddapaneni H."/>
            <person name="Downs B."/>
            <person name="Dugan-Rocha S."/>
            <person name="Elkadiri S."/>
            <person name="Gnanaolivu R.D."/>
            <person name="Hernandez B."/>
            <person name="Javaid M."/>
            <person name="Jayaseelan J.C."/>
            <person name="Lee S."/>
            <person name="Li M."/>
            <person name="Ming W."/>
            <person name="Munidasa M."/>
            <person name="Muniz J."/>
            <person name="Nguyen L."/>
            <person name="Ongeri F."/>
            <person name="Osuji N."/>
            <person name="Pu L.-L."/>
            <person name="Puazo M."/>
            <person name="Qu C."/>
            <person name="Quiroz J."/>
            <person name="Raj R."/>
            <person name="Weissenberger G."/>
            <person name="Xin Y."/>
            <person name="Zou X."/>
            <person name="Han Y."/>
            <person name="Richards S."/>
            <person name="Worley K."/>
            <person name="Muzny D."/>
            <person name="Gibbs R."/>
        </authorList>
    </citation>
    <scope>NUCLEOTIDE SEQUENCE</scope>
    <source>
        <strain evidence="3">Sampled in the wild</strain>
    </source>
</reference>
<keyword evidence="4" id="KW-1185">Reference proteome</keyword>
<dbReference type="InterPro" id="IPR007528">
    <property type="entry name" value="RINT1_Tip20"/>
</dbReference>
<dbReference type="GO" id="GO:0006890">
    <property type="term" value="P:retrograde vesicle-mediated transport, Golgi to endoplasmic reticulum"/>
    <property type="evidence" value="ECO:0007669"/>
    <property type="project" value="InterPro"/>
</dbReference>
<accession>A0A8K0P766</accession>
<feature type="compositionally biased region" description="Low complexity" evidence="2">
    <location>
        <begin position="387"/>
        <end position="397"/>
    </location>
</feature>
<dbReference type="AlphaFoldDB" id="A0A8K0P766"/>
<comment type="caution">
    <text evidence="3">The sequence shown here is derived from an EMBL/GenBank/DDBJ whole genome shotgun (WGS) entry which is preliminary data.</text>
</comment>
<evidence type="ECO:0000256" key="2">
    <source>
        <dbReference type="SAM" id="MobiDB-lite"/>
    </source>
</evidence>
<dbReference type="EMBL" id="KZ309022">
    <property type="protein sequence ID" value="KAG8236391.1"/>
    <property type="molecule type" value="Genomic_DNA"/>
</dbReference>
<sequence>MLEMALLTDIVEKLNKQLKENSLGISQCHELRKNLKERKASIENSMSLVSTEFPSKVSEVVQEVNAVTVQINKMTKSFEELSGDIKEHLSKTDATTNKIKEYINDIDELEKCVSYLSWIKAIEDICVEMETSYLEKDEPSLLLGYKRLCNYHKCLQSSCCHNLLSYVNDTVHFWHNLLEETYSREFEEVLKILKWPFVGGNIGLESPPVESLNRFQRLAELLLQLHIPYPFKEKCEDVNSTVSSALLTEFALPPLPVRLLLRPLSKRFTYHFRGPRKTNRLDRPEWYLTQILTWIKDHSHFLSQWLQPALDKMEDGYFNVNAILPFAKVEFTRGLVRIVAEKVQADLAVLLLSQSSETCVDTPPSSGSTSETSSPSKASVTLPNAPSSPSGTPSSGSNRLGISEELFSHLIDEVLAFEKELRDLEYPDSQPGLLSVLTQANVFVWWIHVEKKNAGEKMDQILCSETAWTPLGSKELDEMKVTECGDNFLSLLLTITERYKNLPQPGHRLQFLDLQLFLLEDFRVRVMQQLHEAHPFGQRLPSILNTLAYISFVLRDWSDTPHFLQLQFYMMQFDKLQSYHEKKMHESQEKSFINGILQEEDDENKSQAIHNMSKDESEDMGWTVFDQTLDLFSHLQNDLLGDICDAIMSDIKDKSRPYRNDKWFAMSSPKELLKPSVSPTACPMFEALSEHLQWLTDVLSTYLFTQAWQLLCSDLNQFLYHNLILSNKFNEGGALQLQFDMTRNLFPLFSQFTGKPENHFKEIKEVCFLLTISKGSALLLREALDFPVRQGSSSEEDDGVTSVKDAPLRGAARVLAEMGVHKLTPDDAKKILSLRTDLLSI</sequence>
<dbReference type="Pfam" id="PF04437">
    <property type="entry name" value="RINT1_TIP1"/>
    <property type="match status" value="1"/>
</dbReference>
<evidence type="ECO:0000256" key="1">
    <source>
        <dbReference type="ARBA" id="ARBA00061158"/>
    </source>
</evidence>
<protein>
    <recommendedName>
        <fullName evidence="5">RAD50-interacting protein 1</fullName>
    </recommendedName>
</protein>
<dbReference type="InterPro" id="IPR042044">
    <property type="entry name" value="EXOC6PINT-1/Sec15/Tip20_C_dom2"/>
</dbReference>
<gene>
    <name evidence="3" type="ORF">J437_LFUL014912</name>
</gene>
<reference evidence="3" key="2">
    <citation type="submission" date="2017-10" db="EMBL/GenBank/DDBJ databases">
        <title>Ladona fulva Genome sequencing and assembly.</title>
        <authorList>
            <person name="Murali S."/>
            <person name="Richards S."/>
            <person name="Bandaranaike D."/>
            <person name="Bellair M."/>
            <person name="Blankenburg K."/>
            <person name="Chao H."/>
            <person name="Dinh H."/>
            <person name="Doddapaneni H."/>
            <person name="Dugan-Rocha S."/>
            <person name="Elkadiri S."/>
            <person name="Gnanaolivu R."/>
            <person name="Hernandez B."/>
            <person name="Skinner E."/>
            <person name="Javaid M."/>
            <person name="Lee S."/>
            <person name="Li M."/>
            <person name="Ming W."/>
            <person name="Munidasa M."/>
            <person name="Muniz J."/>
            <person name="Nguyen L."/>
            <person name="Hughes D."/>
            <person name="Osuji N."/>
            <person name="Pu L.-L."/>
            <person name="Puazo M."/>
            <person name="Qu C."/>
            <person name="Quiroz J."/>
            <person name="Raj R."/>
            <person name="Weissenberger G."/>
            <person name="Xin Y."/>
            <person name="Zou X."/>
            <person name="Han Y."/>
            <person name="Worley K."/>
            <person name="Muzny D."/>
            <person name="Gibbs R."/>
        </authorList>
    </citation>
    <scope>NUCLEOTIDE SEQUENCE</scope>
    <source>
        <strain evidence="3">Sampled in the wild</strain>
    </source>
</reference>
<dbReference type="GO" id="GO:0060628">
    <property type="term" value="P:regulation of ER to Golgi vesicle-mediated transport"/>
    <property type="evidence" value="ECO:0007669"/>
    <property type="project" value="TreeGrafter"/>
</dbReference>
<name>A0A8K0P766_LADFU</name>
<evidence type="ECO:0000313" key="4">
    <source>
        <dbReference type="Proteomes" id="UP000792457"/>
    </source>
</evidence>
<dbReference type="Proteomes" id="UP000792457">
    <property type="component" value="Unassembled WGS sequence"/>
</dbReference>
<dbReference type="OrthoDB" id="2189254at2759"/>
<evidence type="ECO:0008006" key="5">
    <source>
        <dbReference type="Google" id="ProtNLM"/>
    </source>
</evidence>
<feature type="region of interest" description="Disordered" evidence="2">
    <location>
        <begin position="358"/>
        <end position="398"/>
    </location>
</feature>
<dbReference type="PANTHER" id="PTHR13520">
    <property type="entry name" value="RAD50-INTERACTING PROTEIN 1 RINT-1"/>
    <property type="match status" value="1"/>
</dbReference>
<dbReference type="GO" id="GO:0070939">
    <property type="term" value="C:Dsl1/NZR complex"/>
    <property type="evidence" value="ECO:0007669"/>
    <property type="project" value="InterPro"/>
</dbReference>
<proteinExistence type="inferred from homology"/>
<dbReference type="GO" id="GO:0006888">
    <property type="term" value="P:endoplasmic reticulum to Golgi vesicle-mediated transport"/>
    <property type="evidence" value="ECO:0007669"/>
    <property type="project" value="InterPro"/>
</dbReference>
<dbReference type="FunFam" id="1.20.58.670:FF:000003">
    <property type="entry name" value="RAD50-interacting protein 1"/>
    <property type="match status" value="1"/>
</dbReference>
<feature type="compositionally biased region" description="Low complexity" evidence="2">
    <location>
        <begin position="362"/>
        <end position="376"/>
    </location>
</feature>
<dbReference type="PROSITE" id="PS51386">
    <property type="entry name" value="RINT1_TIP20"/>
    <property type="match status" value="1"/>
</dbReference>
<dbReference type="Gene3D" id="1.20.58.670">
    <property type="entry name" value="Dsl1p vesicle tethering complex, Tip20p subunit, domain D"/>
    <property type="match status" value="1"/>
</dbReference>
<organism evidence="3 4">
    <name type="scientific">Ladona fulva</name>
    <name type="common">Scarce chaser dragonfly</name>
    <name type="synonym">Libellula fulva</name>
    <dbReference type="NCBI Taxonomy" id="123851"/>
    <lineage>
        <taxon>Eukaryota</taxon>
        <taxon>Metazoa</taxon>
        <taxon>Ecdysozoa</taxon>
        <taxon>Arthropoda</taxon>
        <taxon>Hexapoda</taxon>
        <taxon>Insecta</taxon>
        <taxon>Pterygota</taxon>
        <taxon>Palaeoptera</taxon>
        <taxon>Odonata</taxon>
        <taxon>Epiprocta</taxon>
        <taxon>Anisoptera</taxon>
        <taxon>Libelluloidea</taxon>
        <taxon>Libellulidae</taxon>
        <taxon>Ladona</taxon>
    </lineage>
</organism>
<comment type="similarity">
    <text evidence="1">Belongs to the RINT1 family.</text>
</comment>
<evidence type="ECO:0000313" key="3">
    <source>
        <dbReference type="EMBL" id="KAG8236391.1"/>
    </source>
</evidence>
<dbReference type="PANTHER" id="PTHR13520:SF0">
    <property type="entry name" value="RAD50-INTERACTING PROTEIN 1"/>
    <property type="match status" value="1"/>
</dbReference>